<dbReference type="InterPro" id="IPR043138">
    <property type="entry name" value="GGT_lsub"/>
</dbReference>
<dbReference type="PANTHER" id="PTHR11686">
    <property type="entry name" value="GAMMA GLUTAMYL TRANSPEPTIDASE"/>
    <property type="match status" value="1"/>
</dbReference>
<evidence type="ECO:0000313" key="6">
    <source>
        <dbReference type="Proteomes" id="UP000016666"/>
    </source>
</evidence>
<dbReference type="SUPFAM" id="SSF56235">
    <property type="entry name" value="N-terminal nucleophile aminohydrolases (Ntn hydrolases)"/>
    <property type="match status" value="1"/>
</dbReference>
<keyword evidence="3" id="KW-0012">Acyltransferase</keyword>
<dbReference type="Proteomes" id="UP000016666">
    <property type="component" value="Chromosome 21"/>
</dbReference>
<dbReference type="GO" id="GO:0006751">
    <property type="term" value="P:glutathione catabolic process"/>
    <property type="evidence" value="ECO:0007669"/>
    <property type="project" value="UniProtKB-UniRule"/>
</dbReference>
<evidence type="ECO:0000256" key="1">
    <source>
        <dbReference type="ARBA" id="ARBA00009381"/>
    </source>
</evidence>
<keyword evidence="3" id="KW-0808">Transferase</keyword>
<dbReference type="InterPro" id="IPR043137">
    <property type="entry name" value="GGT_ssub_C"/>
</dbReference>
<dbReference type="AlphaFoldDB" id="U3J154"/>
<reference evidence="5" key="2">
    <citation type="submission" date="2025-08" db="UniProtKB">
        <authorList>
            <consortium name="Ensembl"/>
        </authorList>
    </citation>
    <scope>IDENTIFICATION</scope>
</reference>
<reference evidence="5" key="3">
    <citation type="submission" date="2025-09" db="UniProtKB">
        <authorList>
            <consortium name="Ensembl"/>
        </authorList>
    </citation>
    <scope>IDENTIFICATION</scope>
</reference>
<dbReference type="GO" id="GO:1902883">
    <property type="term" value="P:negative regulation of response to oxidative stress"/>
    <property type="evidence" value="ECO:0007669"/>
    <property type="project" value="Ensembl"/>
</dbReference>
<comment type="catalytic activity">
    <reaction evidence="3">
        <text>glutathione + H2O = L-cysteinylglycine + L-glutamate</text>
        <dbReference type="Rhea" id="RHEA:28807"/>
        <dbReference type="ChEBI" id="CHEBI:15377"/>
        <dbReference type="ChEBI" id="CHEBI:29985"/>
        <dbReference type="ChEBI" id="CHEBI:57925"/>
        <dbReference type="ChEBI" id="CHEBI:61694"/>
        <dbReference type="EC" id="3.4.19.13"/>
    </reaction>
</comment>
<keyword evidence="3" id="KW-0812">Transmembrane</keyword>
<dbReference type="EC" id="3.4.19.13" evidence="3"/>
<keyword evidence="3" id="KW-0472">Membrane</keyword>
<dbReference type="GeneTree" id="ENSGT00940000156917"/>
<evidence type="ECO:0000313" key="5">
    <source>
        <dbReference type="Ensembl" id="ENSAPLP00000013231.2"/>
    </source>
</evidence>
<dbReference type="InterPro" id="IPR000101">
    <property type="entry name" value="GGT_peptidase"/>
</dbReference>
<protein>
    <recommendedName>
        <fullName evidence="3">Glutathione hydrolase</fullName>
        <ecNumber evidence="3">2.3.2.2</ecNumber>
        <ecNumber evidence="3">3.4.19.13</ecNumber>
    </recommendedName>
    <alternativeName>
        <fullName evidence="3">Gamma-glutamyltransferase</fullName>
    </alternativeName>
    <alternativeName>
        <fullName evidence="3">Gamma-glutamyltranspeptidase</fullName>
    </alternativeName>
</protein>
<comment type="caution">
    <text evidence="3">Lacks conserved residue(s) required for the propagation of feature annotation.</text>
</comment>
<dbReference type="EC" id="2.3.2.2" evidence="3"/>
<feature type="compositionally biased region" description="Low complexity" evidence="4">
    <location>
        <begin position="64"/>
        <end position="81"/>
    </location>
</feature>
<feature type="binding site" evidence="2">
    <location>
        <position position="314"/>
    </location>
    <ligand>
        <name>L-glutamate</name>
        <dbReference type="ChEBI" id="CHEBI:29985"/>
    </ligand>
</feature>
<comment type="similarity">
    <text evidence="1">Belongs to the gamma-glutamyltransferase family.</text>
</comment>
<dbReference type="GO" id="GO:0005886">
    <property type="term" value="C:plasma membrane"/>
    <property type="evidence" value="ECO:0007669"/>
    <property type="project" value="TreeGrafter"/>
</dbReference>
<gene>
    <name evidence="5" type="primary">GGT7</name>
</gene>
<keyword evidence="3" id="KW-0378">Hydrolase</keyword>
<accession>U3J154</accession>
<dbReference type="FunFam" id="3.60.20.40:FF:000002">
    <property type="entry name" value="gamma-glutamyltransferase 7"/>
    <property type="match status" value="1"/>
</dbReference>
<organism evidence="5 6">
    <name type="scientific">Anas platyrhynchos platyrhynchos</name>
    <name type="common">Northern mallard</name>
    <dbReference type="NCBI Taxonomy" id="8840"/>
    <lineage>
        <taxon>Eukaryota</taxon>
        <taxon>Metazoa</taxon>
        <taxon>Chordata</taxon>
        <taxon>Craniata</taxon>
        <taxon>Vertebrata</taxon>
        <taxon>Euteleostomi</taxon>
        <taxon>Archelosauria</taxon>
        <taxon>Archosauria</taxon>
        <taxon>Dinosauria</taxon>
        <taxon>Saurischia</taxon>
        <taxon>Theropoda</taxon>
        <taxon>Coelurosauria</taxon>
        <taxon>Aves</taxon>
        <taxon>Neognathae</taxon>
        <taxon>Galloanserae</taxon>
        <taxon>Anseriformes</taxon>
        <taxon>Anatidae</taxon>
        <taxon>Anatinae</taxon>
        <taxon>Anas</taxon>
    </lineage>
</organism>
<dbReference type="Pfam" id="PF01019">
    <property type="entry name" value="G_glu_transpept"/>
    <property type="match status" value="1"/>
</dbReference>
<dbReference type="GO" id="GO:0036374">
    <property type="term" value="F:glutathione hydrolase activity"/>
    <property type="evidence" value="ECO:0007669"/>
    <property type="project" value="UniProtKB-UniRule"/>
</dbReference>
<feature type="region of interest" description="Disordered" evidence="4">
    <location>
        <begin position="64"/>
        <end position="103"/>
    </location>
</feature>
<feature type="binding site" evidence="2">
    <location>
        <position position="621"/>
    </location>
    <ligand>
        <name>L-glutamate</name>
        <dbReference type="ChEBI" id="CHEBI:29985"/>
    </ligand>
</feature>
<dbReference type="OMA" id="GVIICEI"/>
<feature type="compositionally biased region" description="Polar residues" evidence="4">
    <location>
        <begin position="181"/>
        <end position="193"/>
    </location>
</feature>
<keyword evidence="3" id="KW-1133">Transmembrane helix</keyword>
<comment type="pathway">
    <text evidence="3">Sulfur metabolism; glutathione metabolism.</text>
</comment>
<evidence type="ECO:0000256" key="4">
    <source>
        <dbReference type="SAM" id="MobiDB-lite"/>
    </source>
</evidence>
<feature type="transmembrane region" description="Helical" evidence="3">
    <location>
        <begin position="215"/>
        <end position="239"/>
    </location>
</feature>
<dbReference type="GO" id="GO:0103068">
    <property type="term" value="F:leukotriene C4 gamma-glutamyl transferase activity"/>
    <property type="evidence" value="ECO:0007669"/>
    <property type="project" value="UniProtKB-EC"/>
</dbReference>
<dbReference type="Gene3D" id="3.60.20.40">
    <property type="match status" value="1"/>
</dbReference>
<dbReference type="InterPro" id="IPR029055">
    <property type="entry name" value="Ntn_hydrolases_N"/>
</dbReference>
<comment type="function">
    <text evidence="3">Cleaves the gamma-glutamyl peptide bond of glutathione and glutathione conjugates.</text>
</comment>
<keyword evidence="6" id="KW-1185">Reference proteome</keyword>
<comment type="catalytic activity">
    <reaction evidence="3">
        <text>an N-terminal (5-L-glutamyl)-[peptide] + an alpha-amino acid = 5-L-glutamyl amino acid + an N-terminal L-alpha-aminoacyl-[peptide]</text>
        <dbReference type="Rhea" id="RHEA:23904"/>
        <dbReference type="Rhea" id="RHEA-COMP:9780"/>
        <dbReference type="Rhea" id="RHEA-COMP:9795"/>
        <dbReference type="ChEBI" id="CHEBI:77644"/>
        <dbReference type="ChEBI" id="CHEBI:78597"/>
        <dbReference type="ChEBI" id="CHEBI:78599"/>
        <dbReference type="ChEBI" id="CHEBI:78608"/>
        <dbReference type="EC" id="2.3.2.2"/>
    </reaction>
</comment>
<reference evidence="5 6" key="1">
    <citation type="submission" date="2017-10" db="EMBL/GenBank/DDBJ databases">
        <title>A new Pekin duck reference genome.</title>
        <authorList>
            <person name="Hou Z.-C."/>
            <person name="Zhou Z.-K."/>
            <person name="Zhu F."/>
            <person name="Hou S.-S."/>
        </authorList>
    </citation>
    <scope>NUCLEOTIDE SEQUENCE [LARGE SCALE GENOMIC DNA]</scope>
</reference>
<comment type="catalytic activity">
    <reaction evidence="3">
        <text>an S-substituted glutathione + H2O = an S-substituted L-cysteinylglycine + L-glutamate</text>
        <dbReference type="Rhea" id="RHEA:59468"/>
        <dbReference type="ChEBI" id="CHEBI:15377"/>
        <dbReference type="ChEBI" id="CHEBI:29985"/>
        <dbReference type="ChEBI" id="CHEBI:90779"/>
        <dbReference type="ChEBI" id="CHEBI:143103"/>
        <dbReference type="EC" id="3.4.19.13"/>
    </reaction>
</comment>
<feature type="binding site" evidence="2">
    <location>
        <begin position="598"/>
        <end position="600"/>
    </location>
    <ligand>
        <name>L-glutamate</name>
        <dbReference type="ChEBI" id="CHEBI:29985"/>
    </ligand>
</feature>
<dbReference type="PANTHER" id="PTHR11686:SF54">
    <property type="entry name" value="GLUTATHIONE HYDROLASE 7"/>
    <property type="match status" value="1"/>
</dbReference>
<dbReference type="Ensembl" id="ENSAPLT00000013980.2">
    <property type="protein sequence ID" value="ENSAPLP00000013231.2"/>
    <property type="gene ID" value="ENSAPLG00000013413.2"/>
</dbReference>
<proteinExistence type="inferred from homology"/>
<feature type="transmembrane region" description="Helical" evidence="3">
    <location>
        <begin position="6"/>
        <end position="26"/>
    </location>
</feature>
<sequence>MEDLLIYLFIYLFIYVLFMVNLSLFFRSAPQAAPLSELWPGLAPSPGGARRPLRALPGPFPGLVRRGPGAGGAAEPPLSGARRGPALSGSAEPGGMAAPGGAAGPAVEAESAAAGGGRQRALGAYSPVDYMSITSFPRLPEEEAGGAAEGGLRARKEEDAFLGEQDTDPDSFLKSARLQRLPSSSSEMGSQDVSPLRETSKDPFSGDCSCRQDGLTVIITACLTFATGVTVALIMQIYFGDPQIFQHGAVVTDAAHCTALGIKVLNKQGSSVDAAIASALCAGIVNPHVSGIGGGGVMLVHDIRKNRSQVIDFREVAPLGIPLEGDLQKDTKPGLLVGVPGMIQGMHQAHQLHGRLSWSKLLGLVAAVAQDGFNVTHDLAKALTELKDLNYSDKFREIFLPDGQPLLPGMFVRRLDLAAVLELVGAEGPSAFYSGNLTQEIISEVHNYGGVLVEEDFSNYSVIVEDPVHTVYRGHLVLTPPPPHAGPALITALNILEGFNISSQASRGNILHWMAETLKVALSQASNLGDPSDDVSVSHAAESMLSKSEANSLRQLINDSQSFSSDFRLPHFSVESGPAASQVLVMGPDDFIVVAVSSLNRPFGSGIITPSGILLNSQMLDFSWQNKTMNHSIPRPQNLIQPRKRPLSFLLPTIVRPSEGMCGTYLCLGANNGDKALSGIVQVLVNVLALNKNLSESLSLGRLHPQLQSNTLQVDSELPEEDIECLVARGHEVDKVKVISLVHGARRTNSFIIGLKDPRSVDAAGATIL</sequence>
<feature type="region of interest" description="Disordered" evidence="4">
    <location>
        <begin position="163"/>
        <end position="205"/>
    </location>
</feature>
<dbReference type="Gene3D" id="1.10.246.130">
    <property type="match status" value="1"/>
</dbReference>
<dbReference type="PRINTS" id="PR01210">
    <property type="entry name" value="GGTRANSPTASE"/>
</dbReference>
<evidence type="ECO:0000256" key="2">
    <source>
        <dbReference type="PIRSR" id="PIRSR600101-2"/>
    </source>
</evidence>
<evidence type="ECO:0000256" key="3">
    <source>
        <dbReference type="RuleBase" id="RU368068"/>
    </source>
</evidence>
<comment type="subcellular location">
    <subcellularLocation>
        <location evidence="3">Membrane</location>
        <topology evidence="3">Single-pass type II membrane protein</topology>
    </subcellularLocation>
</comment>
<feature type="binding site" evidence="2">
    <location>
        <position position="673"/>
    </location>
    <ligand>
        <name>L-glutamate</name>
        <dbReference type="ChEBI" id="CHEBI:29985"/>
    </ligand>
</feature>
<dbReference type="STRING" id="8840.ENSAPLP00000013231"/>
<name>U3J154_ANAPP</name>